<keyword evidence="4" id="KW-0479">Metal-binding</keyword>
<keyword evidence="2" id="KW-0004">4Fe-4S</keyword>
<evidence type="ECO:0000256" key="6">
    <source>
        <dbReference type="ARBA" id="ARBA00023014"/>
    </source>
</evidence>
<dbReference type="SFLD" id="SFLDG01384">
    <property type="entry name" value="thioether_bond_formation_requi"/>
    <property type="match status" value="1"/>
</dbReference>
<feature type="domain" description="Radical SAM core" evidence="7">
    <location>
        <begin position="13"/>
        <end position="249"/>
    </location>
</feature>
<evidence type="ECO:0000256" key="2">
    <source>
        <dbReference type="ARBA" id="ARBA00022485"/>
    </source>
</evidence>
<dbReference type="InterPro" id="IPR058240">
    <property type="entry name" value="rSAM_sf"/>
</dbReference>
<keyword evidence="6" id="KW-0411">Iron-sulfur</keyword>
<evidence type="ECO:0000256" key="4">
    <source>
        <dbReference type="ARBA" id="ARBA00022723"/>
    </source>
</evidence>
<proteinExistence type="predicted"/>
<dbReference type="NCBIfam" id="TIGR04115">
    <property type="entry name" value="rSAM_Cxxx_rpt"/>
    <property type="match status" value="1"/>
</dbReference>
<dbReference type="AlphaFoldDB" id="A0A371JKI0"/>
<dbReference type="RefSeq" id="WP_094377003.1">
    <property type="nucleotide sequence ID" value="NZ_NOKA02000001.1"/>
</dbReference>
<dbReference type="PANTHER" id="PTHR43273">
    <property type="entry name" value="ANAEROBIC SULFATASE-MATURATING ENZYME HOMOLOG ASLB-RELATED"/>
    <property type="match status" value="1"/>
</dbReference>
<reference evidence="8 9" key="1">
    <citation type="journal article" date="2017" name="Genome Announc.">
        <title>Draft Genome Sequence of a Sporulating and Motile Strain of Lachnotalea glycerini Isolated from Water in Quebec City, Canada.</title>
        <authorList>
            <person name="Maheux A.F."/>
            <person name="Boudreau D.K."/>
            <person name="Berube E."/>
            <person name="Boissinot M."/>
            <person name="Raymond F."/>
            <person name="Brodeur S."/>
            <person name="Corbeil J."/>
            <person name="Isabel S."/>
            <person name="Omar R.F."/>
            <person name="Bergeron M.G."/>
        </authorList>
    </citation>
    <scope>NUCLEOTIDE SEQUENCE [LARGE SCALE GENOMIC DNA]</scope>
    <source>
        <strain evidence="8 9">CCRI-19302</strain>
    </source>
</reference>
<dbReference type="SFLD" id="SFLDS00029">
    <property type="entry name" value="Radical_SAM"/>
    <property type="match status" value="1"/>
</dbReference>
<evidence type="ECO:0000256" key="1">
    <source>
        <dbReference type="ARBA" id="ARBA00001966"/>
    </source>
</evidence>
<sequence>METSKMGKNIYMWRDGAFQSIEFVVTQECNMRCKYCYMIGKNENNVLSLETAKNAIDYILSDENEKLFEQDALAINFIGGEPLLEIDLIDQICDYFKIRLYEKEHKWFNLFMINIGSNGLLYENPKVQKFLQKNRGKVSINITIDGIKEKHDMQRVYPDGAGTYEDVLRNVKLWLKQAPLALTKVTIGHDDIKYLKDSIIYLWNLGMKDVPANIVFENVWEDGDDEKFYLQLKELADYIVDNHLWDTYNTTLFSERLGKPLSKKDLNGRECGSGGMITIDASGKFYPCVRFMDYSLEKQKSISIGDIENGLNLERIRSFVNCDLEHQSDEECLSCNVASDCSHCLAHNYDVSDNGTLFQRNKHICKMHKARVRANNYYWARLEKELGMIDKEKACYKKNLFIILDDNSSVFCNYNKRSCKEDYVQKLSEENLQLAVKFADTNFFNPILLHSDDSEVSRKAVKSFENQRAFNIYTPSNENKYMNSEGLFRKITSITHDELLNGKRVDTESSLLIVDSDNLKYLSEDVKNILINCMRINIIARFDYKNFDFQEYEKQLDAIVEILYTYFTNNEIRHVDVITDNLFFTKKIDCAAGVDSFTLAPNGYLYTCPAVYFTSPEAYVGTLTEGINEKLLKSYSVNESPVCSNCQINQCKRCVYQNKKLTGEHNTPSSVQCKKSKIELKYASKLSKLLKNFGFHMTINSMMDIDGSDPLERLIAQRGNLRAYKYEKLF</sequence>
<dbReference type="SFLD" id="SFLDG01067">
    <property type="entry name" value="SPASM/twitch_domain_containing"/>
    <property type="match status" value="1"/>
</dbReference>
<keyword evidence="3" id="KW-0949">S-adenosyl-L-methionine</keyword>
<accession>A0A371JKI0</accession>
<evidence type="ECO:0000259" key="7">
    <source>
        <dbReference type="PROSITE" id="PS51918"/>
    </source>
</evidence>
<evidence type="ECO:0000256" key="3">
    <source>
        <dbReference type="ARBA" id="ARBA00022691"/>
    </source>
</evidence>
<evidence type="ECO:0000313" key="8">
    <source>
        <dbReference type="EMBL" id="RDY33231.1"/>
    </source>
</evidence>
<evidence type="ECO:0000313" key="9">
    <source>
        <dbReference type="Proteomes" id="UP000216411"/>
    </source>
</evidence>
<dbReference type="InterPro" id="IPR013785">
    <property type="entry name" value="Aldolase_TIM"/>
</dbReference>
<dbReference type="Pfam" id="PF04055">
    <property type="entry name" value="Radical_SAM"/>
    <property type="match status" value="1"/>
</dbReference>
<evidence type="ECO:0000256" key="5">
    <source>
        <dbReference type="ARBA" id="ARBA00023004"/>
    </source>
</evidence>
<dbReference type="SFLD" id="SFLDG01386">
    <property type="entry name" value="main_SPASM_domain-containing"/>
    <property type="match status" value="1"/>
</dbReference>
<dbReference type="InterPro" id="IPR007197">
    <property type="entry name" value="rSAM"/>
</dbReference>
<dbReference type="PROSITE" id="PS01305">
    <property type="entry name" value="MOAA_NIFB_PQQE"/>
    <property type="match status" value="1"/>
</dbReference>
<dbReference type="PANTHER" id="PTHR43273:SF8">
    <property type="entry name" value="RADICAL SAM DOMAIN PROTEIN"/>
    <property type="match status" value="1"/>
</dbReference>
<dbReference type="OrthoDB" id="9810775at2"/>
<dbReference type="InterPro" id="IPR026401">
    <property type="entry name" value="CXXX_matur"/>
</dbReference>
<organism evidence="8 9">
    <name type="scientific">Lachnotalea glycerini</name>
    <dbReference type="NCBI Taxonomy" id="1763509"/>
    <lineage>
        <taxon>Bacteria</taxon>
        <taxon>Bacillati</taxon>
        <taxon>Bacillota</taxon>
        <taxon>Clostridia</taxon>
        <taxon>Lachnospirales</taxon>
        <taxon>Lachnospiraceae</taxon>
        <taxon>Lachnotalea</taxon>
    </lineage>
</organism>
<name>A0A371JKI0_9FIRM</name>
<dbReference type="EMBL" id="NOKA02000001">
    <property type="protein sequence ID" value="RDY33231.1"/>
    <property type="molecule type" value="Genomic_DNA"/>
</dbReference>
<gene>
    <name evidence="8" type="ORF">CG710_001525</name>
</gene>
<dbReference type="InterPro" id="IPR026412">
    <property type="entry name" value="rSAM_Cxxx_rpt"/>
</dbReference>
<dbReference type="SUPFAM" id="SSF102114">
    <property type="entry name" value="Radical SAM enzymes"/>
    <property type="match status" value="1"/>
</dbReference>
<dbReference type="NCBIfam" id="TIGR04119">
    <property type="entry name" value="CXXX_matur"/>
    <property type="match status" value="1"/>
</dbReference>
<dbReference type="NCBIfam" id="TIGR04085">
    <property type="entry name" value="rSAM_more_4Fe4S"/>
    <property type="match status" value="1"/>
</dbReference>
<dbReference type="InterPro" id="IPR023867">
    <property type="entry name" value="Sulphatase_maturase_rSAM"/>
</dbReference>
<comment type="cofactor">
    <cofactor evidence="1">
        <name>[4Fe-4S] cluster</name>
        <dbReference type="ChEBI" id="CHEBI:49883"/>
    </cofactor>
</comment>
<dbReference type="CDD" id="cd01335">
    <property type="entry name" value="Radical_SAM"/>
    <property type="match status" value="1"/>
</dbReference>
<dbReference type="GO" id="GO:0046872">
    <property type="term" value="F:metal ion binding"/>
    <property type="evidence" value="ECO:0007669"/>
    <property type="project" value="UniProtKB-KW"/>
</dbReference>
<dbReference type="InterPro" id="IPR000385">
    <property type="entry name" value="MoaA_NifB_PqqE_Fe-S-bd_CS"/>
</dbReference>
<dbReference type="Gene3D" id="3.20.20.70">
    <property type="entry name" value="Aldolase class I"/>
    <property type="match status" value="2"/>
</dbReference>
<comment type="caution">
    <text evidence="8">The sequence shown here is derived from an EMBL/GenBank/DDBJ whole genome shotgun (WGS) entry which is preliminary data.</text>
</comment>
<protein>
    <submittedName>
        <fullName evidence="8">Radical SAM peptide maturase, CXXX-repeat target family</fullName>
    </submittedName>
</protein>
<dbReference type="PROSITE" id="PS51918">
    <property type="entry name" value="RADICAL_SAM"/>
    <property type="match status" value="1"/>
</dbReference>
<dbReference type="InterPro" id="IPR023885">
    <property type="entry name" value="4Fe4S-binding_SPASM_dom"/>
</dbReference>
<dbReference type="GO" id="GO:0051539">
    <property type="term" value="F:4 iron, 4 sulfur cluster binding"/>
    <property type="evidence" value="ECO:0007669"/>
    <property type="project" value="UniProtKB-KW"/>
</dbReference>
<keyword evidence="9" id="KW-1185">Reference proteome</keyword>
<dbReference type="GO" id="GO:0016491">
    <property type="term" value="F:oxidoreductase activity"/>
    <property type="evidence" value="ECO:0007669"/>
    <property type="project" value="InterPro"/>
</dbReference>
<keyword evidence="5" id="KW-0408">Iron</keyword>
<dbReference type="Proteomes" id="UP000216411">
    <property type="component" value="Unassembled WGS sequence"/>
</dbReference>